<evidence type="ECO:0000256" key="6">
    <source>
        <dbReference type="ARBA" id="ARBA00023136"/>
    </source>
</evidence>
<dbReference type="GO" id="GO:0005886">
    <property type="term" value="C:plasma membrane"/>
    <property type="evidence" value="ECO:0007669"/>
    <property type="project" value="UniProtKB-SubCell"/>
</dbReference>
<evidence type="ECO:0000256" key="7">
    <source>
        <dbReference type="SAM" id="Phobius"/>
    </source>
</evidence>
<evidence type="ECO:0000256" key="1">
    <source>
        <dbReference type="ARBA" id="ARBA00004236"/>
    </source>
</evidence>
<gene>
    <name evidence="9" type="ORF">A5642_04120</name>
</gene>
<dbReference type="OrthoDB" id="4760969at2"/>
<evidence type="ECO:0000256" key="5">
    <source>
        <dbReference type="ARBA" id="ARBA00022989"/>
    </source>
</evidence>
<accession>A0A1A0M1T0</accession>
<comment type="similarity">
    <text evidence="2">Belongs to the EccE family.</text>
</comment>
<dbReference type="EMBL" id="LZSF01000257">
    <property type="protein sequence ID" value="OBA79282.1"/>
    <property type="molecule type" value="Genomic_DNA"/>
</dbReference>
<proteinExistence type="inferred from homology"/>
<keyword evidence="4 7" id="KW-0812">Transmembrane</keyword>
<reference evidence="9 10" key="1">
    <citation type="submission" date="2016-06" db="EMBL/GenBank/DDBJ databases">
        <authorList>
            <person name="Kjaerup R.B."/>
            <person name="Dalgaard T.S."/>
            <person name="Juul-Madsen H.R."/>
        </authorList>
    </citation>
    <scope>NUCLEOTIDE SEQUENCE [LARGE SCALE GENOMIC DNA]</scope>
    <source>
        <strain evidence="9 10">1199456.5</strain>
    </source>
</reference>
<comment type="subcellular location">
    <subcellularLocation>
        <location evidence="1">Cell membrane</location>
    </subcellularLocation>
</comment>
<dbReference type="InterPro" id="IPR021368">
    <property type="entry name" value="T7SS_EccE"/>
</dbReference>
<keyword evidence="6 7" id="KW-0472">Membrane</keyword>
<name>A0A1A0M1T0_MYCMU</name>
<dbReference type="InterPro" id="IPR050051">
    <property type="entry name" value="EccE_dom"/>
</dbReference>
<feature type="transmembrane region" description="Helical" evidence="7">
    <location>
        <begin position="28"/>
        <end position="54"/>
    </location>
</feature>
<keyword evidence="3" id="KW-1003">Cell membrane</keyword>
<dbReference type="Proteomes" id="UP000093962">
    <property type="component" value="Unassembled WGS sequence"/>
</dbReference>
<protein>
    <submittedName>
        <fullName evidence="9">Type VII secretion protein EccE</fullName>
    </submittedName>
</protein>
<evidence type="ECO:0000313" key="10">
    <source>
        <dbReference type="Proteomes" id="UP000093962"/>
    </source>
</evidence>
<evidence type="ECO:0000256" key="4">
    <source>
        <dbReference type="ARBA" id="ARBA00022692"/>
    </source>
</evidence>
<evidence type="ECO:0000313" key="9">
    <source>
        <dbReference type="EMBL" id="OBA79282.1"/>
    </source>
</evidence>
<dbReference type="RefSeq" id="WP_064860580.1">
    <property type="nucleotide sequence ID" value="NZ_LZSF01000257.1"/>
</dbReference>
<evidence type="ECO:0000256" key="2">
    <source>
        <dbReference type="ARBA" id="ARBA00007759"/>
    </source>
</evidence>
<sequence>MTARITLALLVIIPAAMTYPWHTTPQKWILGIGVAVVLLVFAWWRGLFFTTMVSRRFAVWRRNRRGATRPAAGQVTVVLEADELPYDALPLVASYVDRYGVRCDSVRVTERRLDGARSAWVSVTVAAASNLAALQARSSELPLADTAEKVARRLADQLREAGVPVMVTEDAAAPMSADAREKWRAVVDGDGYLTAYGLPADQRLPECLGELAATTELWTVLEFAPGATISAACAVRTANAPAAAAVAGLARESGRQGPLLAAMAPASAGGLGTRPGVLTAELLEELSGLGAGTAVESAAGAQTAE</sequence>
<dbReference type="NCBIfam" id="TIGR03923">
    <property type="entry name" value="T7SS_EccE"/>
    <property type="match status" value="1"/>
</dbReference>
<dbReference type="AlphaFoldDB" id="A0A1A0M1T0"/>
<organism evidence="9 10">
    <name type="scientific">Mycolicibacterium mucogenicum</name>
    <name type="common">Mycobacterium mucogenicum</name>
    <dbReference type="NCBI Taxonomy" id="56689"/>
    <lineage>
        <taxon>Bacteria</taxon>
        <taxon>Bacillati</taxon>
        <taxon>Actinomycetota</taxon>
        <taxon>Actinomycetes</taxon>
        <taxon>Mycobacteriales</taxon>
        <taxon>Mycobacteriaceae</taxon>
        <taxon>Mycolicibacterium</taxon>
    </lineage>
</organism>
<comment type="caution">
    <text evidence="9">The sequence shown here is derived from an EMBL/GenBank/DDBJ whole genome shotgun (WGS) entry which is preliminary data.</text>
</comment>
<evidence type="ECO:0000259" key="8">
    <source>
        <dbReference type="Pfam" id="PF11203"/>
    </source>
</evidence>
<keyword evidence="5 7" id="KW-1133">Transmembrane helix</keyword>
<feature type="domain" description="Type VII secretion system protein EccE" evidence="8">
    <location>
        <begin position="116"/>
        <end position="197"/>
    </location>
</feature>
<dbReference type="Pfam" id="PF11203">
    <property type="entry name" value="EccE"/>
    <property type="match status" value="1"/>
</dbReference>
<evidence type="ECO:0000256" key="3">
    <source>
        <dbReference type="ARBA" id="ARBA00022475"/>
    </source>
</evidence>